<evidence type="ECO:0000313" key="2">
    <source>
        <dbReference type="EMBL" id="VAW13732.1"/>
    </source>
</evidence>
<gene>
    <name evidence="2" type="ORF">MNBD_BACTEROID03-1632</name>
</gene>
<name>A0A3B0TGY0_9ZZZZ</name>
<reference evidence="2" key="1">
    <citation type="submission" date="2018-06" db="EMBL/GenBank/DDBJ databases">
        <authorList>
            <person name="Zhirakovskaya E."/>
        </authorList>
    </citation>
    <scope>NUCLEOTIDE SEQUENCE</scope>
</reference>
<accession>A0A3B0TGY0</accession>
<dbReference type="AlphaFoldDB" id="A0A3B0TGY0"/>
<dbReference type="EMBL" id="UOEL01000106">
    <property type="protein sequence ID" value="VAW13732.1"/>
    <property type="molecule type" value="Genomic_DNA"/>
</dbReference>
<protein>
    <submittedName>
        <fullName evidence="2">Uncharacterized protein</fullName>
    </submittedName>
</protein>
<feature type="region of interest" description="Disordered" evidence="1">
    <location>
        <begin position="93"/>
        <end position="139"/>
    </location>
</feature>
<sequence>MKAIKSFGNYPITGTAKVGETVFGGQEEGVRGRKNGTKKLVVAGIEKKKKGVPRLYARQISRADAASLGGYERPYLHRRKRYHEPMYGLRAIGEGFRQPGTDPFGQKGKQLPRTAQGDNEPQGAAQGNAPPCTAPTRPS</sequence>
<proteinExistence type="predicted"/>
<evidence type="ECO:0000256" key="1">
    <source>
        <dbReference type="SAM" id="MobiDB-lite"/>
    </source>
</evidence>
<organism evidence="2">
    <name type="scientific">hydrothermal vent metagenome</name>
    <dbReference type="NCBI Taxonomy" id="652676"/>
    <lineage>
        <taxon>unclassified sequences</taxon>
        <taxon>metagenomes</taxon>
        <taxon>ecological metagenomes</taxon>
    </lineage>
</organism>